<feature type="transmembrane region" description="Helical" evidence="1">
    <location>
        <begin position="126"/>
        <end position="148"/>
    </location>
</feature>
<dbReference type="EMBL" id="LGCL01000020">
    <property type="protein sequence ID" value="KPL78085.1"/>
    <property type="molecule type" value="Genomic_DNA"/>
</dbReference>
<accession>A0A0P6X7X0</accession>
<comment type="caution">
    <text evidence="3">The sequence shown here is derived from an EMBL/GenBank/DDBJ whole genome shotgun (WGS) entry which is preliminary data.</text>
</comment>
<evidence type="ECO:0000313" key="4">
    <source>
        <dbReference type="Proteomes" id="UP000050417"/>
    </source>
</evidence>
<protein>
    <submittedName>
        <fullName evidence="3">Uncharacterized protein</fullName>
    </submittedName>
</protein>
<reference evidence="3 4" key="1">
    <citation type="submission" date="2015-07" db="EMBL/GenBank/DDBJ databases">
        <title>Genome sequence of Ornatilinea apprima DSM 23815.</title>
        <authorList>
            <person name="Hemp J."/>
            <person name="Ward L.M."/>
            <person name="Pace L.A."/>
            <person name="Fischer W.W."/>
        </authorList>
    </citation>
    <scope>NUCLEOTIDE SEQUENCE [LARGE SCALE GENOMIC DNA]</scope>
    <source>
        <strain evidence="3 4">P3M-1</strain>
    </source>
</reference>
<evidence type="ECO:0000256" key="2">
    <source>
        <dbReference type="SAM" id="SignalP"/>
    </source>
</evidence>
<evidence type="ECO:0000256" key="1">
    <source>
        <dbReference type="SAM" id="Phobius"/>
    </source>
</evidence>
<proteinExistence type="predicted"/>
<organism evidence="3 4">
    <name type="scientific">Ornatilinea apprima</name>
    <dbReference type="NCBI Taxonomy" id="1134406"/>
    <lineage>
        <taxon>Bacteria</taxon>
        <taxon>Bacillati</taxon>
        <taxon>Chloroflexota</taxon>
        <taxon>Anaerolineae</taxon>
        <taxon>Anaerolineales</taxon>
        <taxon>Anaerolineaceae</taxon>
        <taxon>Ornatilinea</taxon>
    </lineage>
</organism>
<feature type="transmembrane region" description="Helical" evidence="1">
    <location>
        <begin position="69"/>
        <end position="90"/>
    </location>
</feature>
<keyword evidence="1" id="KW-0812">Transmembrane</keyword>
<keyword evidence="2" id="KW-0732">Signal</keyword>
<sequence>MFQVSKLKTFGRVALLVLLLATTMGPWFADSHPATEESCSRPLVWLGDGYCACLIPLKDYVEGALGHDVMWLLCLPPALPVLSTLLLLLFGERQWLWICHLSAWGIAGIYAFLWFGGAWYAHRGVLILWGAGLGGVVAVALLIGEMLIARLQFSMNHREELS</sequence>
<dbReference type="Proteomes" id="UP000050417">
    <property type="component" value="Unassembled WGS sequence"/>
</dbReference>
<evidence type="ECO:0000313" key="3">
    <source>
        <dbReference type="EMBL" id="KPL78085.1"/>
    </source>
</evidence>
<gene>
    <name evidence="3" type="ORF">ADN00_07875</name>
</gene>
<feature type="signal peptide" evidence="2">
    <location>
        <begin position="1"/>
        <end position="29"/>
    </location>
</feature>
<name>A0A0P6X7X0_9CHLR</name>
<dbReference type="AlphaFoldDB" id="A0A0P6X7X0"/>
<keyword evidence="1" id="KW-0472">Membrane</keyword>
<feature type="chain" id="PRO_5006132909" evidence="2">
    <location>
        <begin position="30"/>
        <end position="162"/>
    </location>
</feature>
<dbReference type="RefSeq" id="WP_075062441.1">
    <property type="nucleotide sequence ID" value="NZ_LGCL01000020.1"/>
</dbReference>
<feature type="transmembrane region" description="Helical" evidence="1">
    <location>
        <begin position="97"/>
        <end position="120"/>
    </location>
</feature>
<keyword evidence="4" id="KW-1185">Reference proteome</keyword>
<keyword evidence="1" id="KW-1133">Transmembrane helix</keyword>